<keyword evidence="2" id="KW-1185">Reference proteome</keyword>
<dbReference type="AlphaFoldDB" id="A0ABD1PLX5"/>
<dbReference type="Proteomes" id="UP001604336">
    <property type="component" value="Unassembled WGS sequence"/>
</dbReference>
<evidence type="ECO:0000313" key="2">
    <source>
        <dbReference type="Proteomes" id="UP001604336"/>
    </source>
</evidence>
<evidence type="ECO:0000313" key="1">
    <source>
        <dbReference type="EMBL" id="KAL2464910.1"/>
    </source>
</evidence>
<dbReference type="EMBL" id="JBFOLK010000013">
    <property type="protein sequence ID" value="KAL2464910.1"/>
    <property type="molecule type" value="Genomic_DNA"/>
</dbReference>
<gene>
    <name evidence="1" type="ORF">Adt_40761</name>
</gene>
<reference evidence="2" key="1">
    <citation type="submission" date="2024-07" db="EMBL/GenBank/DDBJ databases">
        <title>Two chromosome-level genome assemblies of Korean endemic species Abeliophyllum distichum and Forsythia ovata (Oleaceae).</title>
        <authorList>
            <person name="Jang H."/>
        </authorList>
    </citation>
    <scope>NUCLEOTIDE SEQUENCE [LARGE SCALE GENOMIC DNA]</scope>
</reference>
<organism evidence="1 2">
    <name type="scientific">Abeliophyllum distichum</name>
    <dbReference type="NCBI Taxonomy" id="126358"/>
    <lineage>
        <taxon>Eukaryota</taxon>
        <taxon>Viridiplantae</taxon>
        <taxon>Streptophyta</taxon>
        <taxon>Embryophyta</taxon>
        <taxon>Tracheophyta</taxon>
        <taxon>Spermatophyta</taxon>
        <taxon>Magnoliopsida</taxon>
        <taxon>eudicotyledons</taxon>
        <taxon>Gunneridae</taxon>
        <taxon>Pentapetalae</taxon>
        <taxon>asterids</taxon>
        <taxon>lamiids</taxon>
        <taxon>Lamiales</taxon>
        <taxon>Oleaceae</taxon>
        <taxon>Forsythieae</taxon>
        <taxon>Abeliophyllum</taxon>
    </lineage>
</organism>
<accession>A0ABD1PLX5</accession>
<comment type="caution">
    <text evidence="1">The sequence shown here is derived from an EMBL/GenBank/DDBJ whole genome shotgun (WGS) entry which is preliminary data.</text>
</comment>
<name>A0ABD1PLX5_9LAMI</name>
<sequence>MLNSRAAIMSAQLIHWLPAVRDFEGFMSPRTRMVRGLLAILRACTRNKHMCCVAGLLGVLLHSTERIFVHDVGSTEKSKWDGTPLCSCIEYLVGHSLSRSDLHQWLRVITKILYHSMGSSFSAFTSSKTLQNKIYMKCTDYIALLSI</sequence>
<proteinExistence type="predicted"/>
<protein>
    <submittedName>
        <fullName evidence="1">WD-40 repeat family protein/beige-related</fullName>
    </submittedName>
</protein>